<evidence type="ECO:0000259" key="3">
    <source>
        <dbReference type="Pfam" id="PF04556"/>
    </source>
</evidence>
<evidence type="ECO:0000313" key="5">
    <source>
        <dbReference type="Proteomes" id="UP000004014"/>
    </source>
</evidence>
<gene>
    <name evidence="4" type="ORF">SSUR61_1396</name>
</gene>
<keyword evidence="1 2" id="KW-0378">Hydrolase</keyword>
<comment type="caution">
    <text evidence="4">The sequence shown here is derived from an EMBL/GenBank/DDBJ whole genome shotgun (WGS) entry which is preliminary data.</text>
</comment>
<dbReference type="InterPro" id="IPR007637">
    <property type="entry name" value="Restrct_endonuc_II_DpnII-like"/>
</dbReference>
<evidence type="ECO:0000313" key="4">
    <source>
        <dbReference type="EMBL" id="EHC02655.1"/>
    </source>
</evidence>
<protein>
    <recommendedName>
        <fullName evidence="2">Type-2 restriction enzyme</fullName>
        <ecNumber evidence="2">3.1.21.4</ecNumber>
    </recommendedName>
</protein>
<dbReference type="RefSeq" id="WP_004195416.1">
    <property type="nucleotide sequence ID" value="NZ_AEYY01000040.1"/>
</dbReference>
<accession>A0AA87K3I2</accession>
<dbReference type="GO" id="GO:0009036">
    <property type="term" value="F:type II site-specific deoxyribonuclease activity"/>
    <property type="evidence" value="ECO:0007669"/>
    <property type="project" value="UniProtKB-UniRule"/>
</dbReference>
<dbReference type="GO" id="GO:0003677">
    <property type="term" value="F:DNA binding"/>
    <property type="evidence" value="ECO:0007669"/>
    <property type="project" value="UniProtKB-UniRule"/>
</dbReference>
<dbReference type="Pfam" id="PF04556">
    <property type="entry name" value="DpnII"/>
    <property type="match status" value="1"/>
</dbReference>
<dbReference type="InterPro" id="IPR021191">
    <property type="entry name" value="Restrct_endonuc_II_DpnII"/>
</dbReference>
<proteinExistence type="inferred from homology"/>
<dbReference type="EC" id="3.1.21.4" evidence="2"/>
<comment type="function">
    <text evidence="2">A P subtype restriction enzyme that recognizes the double-stranded unmethylated sequence 5'-GATC-3'.</text>
</comment>
<sequence>MTKRTFHSWFETFTDTVADWNYYVDFTKVFNNMNDLYLRTNLNILNTLVGSKQIREDFIAICDKYPDVLTVIPILLAIRLESKGRGKNRKPIALPIREYGDDAIISYDFDFYSPNYAIEDYADLLENTGIFELLQSHLVKNLQDYVYGVEVGLDSNGRKNRMGKIMEALVERVLQNAGLEEKTDYYKQIRTGEIESLFHIDLSSITNNGKNHKKFDFAIHVNGQLYLTEVNFYSKSGSKPNETTRSYENLAEKLTEISNVHFVWITDGEGWQRSKSNLEEAFEKIPRLYNLHDIRNKNIKELLEVEMD</sequence>
<dbReference type="PIRSF" id="PIRSF016080">
    <property type="entry name" value="Restrict_endonuc_II_DpmII"/>
    <property type="match status" value="1"/>
</dbReference>
<name>A0AA87K3I2_STRSU</name>
<keyword evidence="2" id="KW-0540">Nuclease</keyword>
<dbReference type="GO" id="GO:0009307">
    <property type="term" value="P:DNA restriction-modification system"/>
    <property type="evidence" value="ECO:0007669"/>
    <property type="project" value="UniProtKB-UniRule"/>
</dbReference>
<dbReference type="AlphaFoldDB" id="A0AA87K3I2"/>
<comment type="similarity">
    <text evidence="2">Belongs to the DpnII type II restriction endonuclease family.</text>
</comment>
<dbReference type="EMBL" id="AEYY01000040">
    <property type="protein sequence ID" value="EHC02655.1"/>
    <property type="molecule type" value="Genomic_DNA"/>
</dbReference>
<keyword evidence="2" id="KW-0680">Restriction system</keyword>
<dbReference type="InterPro" id="IPR011335">
    <property type="entry name" value="Restrct_endonuc-II-like"/>
</dbReference>
<feature type="domain" description="Restriction endonuclease type II DpnII-like" evidence="3">
    <location>
        <begin position="6"/>
        <end position="300"/>
    </location>
</feature>
<dbReference type="Proteomes" id="UP000004014">
    <property type="component" value="Unassembled WGS sequence"/>
</dbReference>
<organism evidence="4 5">
    <name type="scientific">Streptococcus suis R61</name>
    <dbReference type="NCBI Taxonomy" id="996306"/>
    <lineage>
        <taxon>Bacteria</taxon>
        <taxon>Bacillati</taxon>
        <taxon>Bacillota</taxon>
        <taxon>Bacilli</taxon>
        <taxon>Lactobacillales</taxon>
        <taxon>Streptococcaceae</taxon>
        <taxon>Streptococcus</taxon>
    </lineage>
</organism>
<evidence type="ECO:0000256" key="1">
    <source>
        <dbReference type="ARBA" id="ARBA00022801"/>
    </source>
</evidence>
<reference evidence="4 5" key="1">
    <citation type="submission" date="2011-03" db="EMBL/GenBank/DDBJ databases">
        <title>Deep-sequencing identification of multiple resistance mechanism for the high antibiotic-resistance strain Streptococcus suis R61.</title>
        <authorList>
            <person name="Hu P."/>
            <person name="Yang M."/>
            <person name="Jin M."/>
            <person name="Xiao J."/>
        </authorList>
    </citation>
    <scope>NUCLEOTIDE SEQUENCE [LARGE SCALE GENOMIC DNA]</scope>
    <source>
        <strain evidence="4 5">R61</strain>
    </source>
</reference>
<dbReference type="SUPFAM" id="SSF52980">
    <property type="entry name" value="Restriction endonuclease-like"/>
    <property type="match status" value="1"/>
</dbReference>
<comment type="catalytic activity">
    <reaction evidence="2">
        <text>Endonucleolytic cleavage of DNA to give specific double-stranded fragments with terminal 5'-phosphates.</text>
        <dbReference type="EC" id="3.1.21.4"/>
    </reaction>
</comment>
<evidence type="ECO:0000256" key="2">
    <source>
        <dbReference type="PIRNR" id="PIRNR016080"/>
    </source>
</evidence>
<keyword evidence="2" id="KW-0255">Endonuclease</keyword>